<sequence length="63" mass="7112">MLAAMSDPSFTLSASYLKPVPQMIPLRVLYSARFRQVVTARFPRPEYHIDLASYADTSQHVAV</sequence>
<comment type="caution">
    <text evidence="1">The sequence shown here is derived from an EMBL/GenBank/DDBJ whole genome shotgun (WGS) entry which is preliminary data.</text>
</comment>
<dbReference type="Proteomes" id="UP000237752">
    <property type="component" value="Unassembled WGS sequence"/>
</dbReference>
<name>A0A2T1A5R2_9ACTN</name>
<evidence type="ECO:0000313" key="2">
    <source>
        <dbReference type="Proteomes" id="UP000237752"/>
    </source>
</evidence>
<accession>A0A2T1A5R2</accession>
<evidence type="ECO:0000313" key="1">
    <source>
        <dbReference type="EMBL" id="PRZ43929.1"/>
    </source>
</evidence>
<dbReference type="EMBL" id="PVUE01000001">
    <property type="protein sequence ID" value="PRZ43929.1"/>
    <property type="molecule type" value="Genomic_DNA"/>
</dbReference>
<reference evidence="1 2" key="1">
    <citation type="submission" date="2018-03" db="EMBL/GenBank/DDBJ databases">
        <title>Genomic Encyclopedia of Archaeal and Bacterial Type Strains, Phase II (KMG-II): from individual species to whole genera.</title>
        <authorList>
            <person name="Goeker M."/>
        </authorList>
    </citation>
    <scope>NUCLEOTIDE SEQUENCE [LARGE SCALE GENOMIC DNA]</scope>
    <source>
        <strain evidence="1 2">DSM 100065</strain>
    </source>
</reference>
<protein>
    <submittedName>
        <fullName evidence="1">Uncharacterized protein</fullName>
    </submittedName>
</protein>
<keyword evidence="2" id="KW-1185">Reference proteome</keyword>
<proteinExistence type="predicted"/>
<organism evidence="1 2">
    <name type="scientific">Antricoccus suffuscus</name>
    <dbReference type="NCBI Taxonomy" id="1629062"/>
    <lineage>
        <taxon>Bacteria</taxon>
        <taxon>Bacillati</taxon>
        <taxon>Actinomycetota</taxon>
        <taxon>Actinomycetes</taxon>
        <taxon>Geodermatophilales</taxon>
        <taxon>Antricoccaceae</taxon>
        <taxon>Antricoccus</taxon>
    </lineage>
</organism>
<gene>
    <name evidence="1" type="ORF">CLV47_10153</name>
</gene>
<dbReference type="AlphaFoldDB" id="A0A2T1A5R2"/>